<dbReference type="Proteomes" id="UP000297452">
    <property type="component" value="Unassembled WGS sequence"/>
</dbReference>
<sequence length="186" mass="20275">MDSRELPKYTTKPIMPPGIVDMFALLARGRAQLVSIMEARSSRNTNKSLSPTEKGVLLALAGTESPAKTLSIVVYPPIANPAILDKLLTELISLPDNVTWTQLEQLPYLPAVIEERIRLAFGATPRTARISYGTLTYTLSQHVINPVNFGKSYVILLGTPVSTTTLSAHAAASVVLGPFTFEPERW</sequence>
<organism evidence="3 4">
    <name type="scientific">Botryotinia narcissicola</name>
    <dbReference type="NCBI Taxonomy" id="278944"/>
    <lineage>
        <taxon>Eukaryota</taxon>
        <taxon>Fungi</taxon>
        <taxon>Dikarya</taxon>
        <taxon>Ascomycota</taxon>
        <taxon>Pezizomycotina</taxon>
        <taxon>Leotiomycetes</taxon>
        <taxon>Helotiales</taxon>
        <taxon>Sclerotiniaceae</taxon>
        <taxon>Botryotinia</taxon>
    </lineage>
</organism>
<comment type="similarity">
    <text evidence="1">Belongs to the cytochrome P450 family.</text>
</comment>
<dbReference type="GO" id="GO:0020037">
    <property type="term" value="F:heme binding"/>
    <property type="evidence" value="ECO:0007669"/>
    <property type="project" value="InterPro"/>
</dbReference>
<accession>A0A4Z1JG06</accession>
<dbReference type="GO" id="GO:0016705">
    <property type="term" value="F:oxidoreductase activity, acting on paired donors, with incorporation or reduction of molecular oxygen"/>
    <property type="evidence" value="ECO:0007669"/>
    <property type="project" value="InterPro"/>
</dbReference>
<dbReference type="Gene3D" id="1.10.630.10">
    <property type="entry name" value="Cytochrome P450"/>
    <property type="match status" value="1"/>
</dbReference>
<proteinExistence type="inferred from homology"/>
<gene>
    <name evidence="3" type="ORF">BOTNAR_0002g00560</name>
</gene>
<dbReference type="PANTHER" id="PTHR24305">
    <property type="entry name" value="CYTOCHROME P450"/>
    <property type="match status" value="1"/>
</dbReference>
<dbReference type="EMBL" id="PQXJ01000002">
    <property type="protein sequence ID" value="TGO70272.1"/>
    <property type="molecule type" value="Genomic_DNA"/>
</dbReference>
<dbReference type="AlphaFoldDB" id="A0A4Z1JG06"/>
<dbReference type="Pfam" id="PF00067">
    <property type="entry name" value="p450"/>
    <property type="match status" value="1"/>
</dbReference>
<evidence type="ECO:0000256" key="2">
    <source>
        <dbReference type="ARBA" id="ARBA00023026"/>
    </source>
</evidence>
<keyword evidence="4" id="KW-1185">Reference proteome</keyword>
<evidence type="ECO:0000313" key="3">
    <source>
        <dbReference type="EMBL" id="TGO70272.1"/>
    </source>
</evidence>
<reference evidence="3 4" key="1">
    <citation type="submission" date="2017-12" db="EMBL/GenBank/DDBJ databases">
        <title>Comparative genomics of Botrytis spp.</title>
        <authorList>
            <person name="Valero-Jimenez C.A."/>
            <person name="Tapia P."/>
            <person name="Veloso J."/>
            <person name="Silva-Moreno E."/>
            <person name="Staats M."/>
            <person name="Valdes J.H."/>
            <person name="Van Kan J.A.L."/>
        </authorList>
    </citation>
    <scope>NUCLEOTIDE SEQUENCE [LARGE SCALE GENOMIC DNA]</scope>
    <source>
        <strain evidence="3 4">MUCL2120</strain>
    </source>
</reference>
<dbReference type="InterPro" id="IPR050121">
    <property type="entry name" value="Cytochrome_P450_monoxygenase"/>
</dbReference>
<dbReference type="InterPro" id="IPR001128">
    <property type="entry name" value="Cyt_P450"/>
</dbReference>
<comment type="caution">
    <text evidence="3">The sequence shown here is derived from an EMBL/GenBank/DDBJ whole genome shotgun (WGS) entry which is preliminary data.</text>
</comment>
<keyword evidence="2" id="KW-0843">Virulence</keyword>
<dbReference type="GO" id="GO:0004497">
    <property type="term" value="F:monooxygenase activity"/>
    <property type="evidence" value="ECO:0007669"/>
    <property type="project" value="InterPro"/>
</dbReference>
<name>A0A4Z1JG06_9HELO</name>
<dbReference type="GO" id="GO:0005506">
    <property type="term" value="F:iron ion binding"/>
    <property type="evidence" value="ECO:0007669"/>
    <property type="project" value="InterPro"/>
</dbReference>
<dbReference type="PANTHER" id="PTHR24305:SF166">
    <property type="entry name" value="CYTOCHROME P450 12A4, MITOCHONDRIAL-RELATED"/>
    <property type="match status" value="1"/>
</dbReference>
<evidence type="ECO:0000256" key="1">
    <source>
        <dbReference type="ARBA" id="ARBA00010617"/>
    </source>
</evidence>
<dbReference type="STRING" id="278944.A0A4Z1JG06"/>
<dbReference type="OrthoDB" id="3945418at2759"/>
<evidence type="ECO:0000313" key="4">
    <source>
        <dbReference type="Proteomes" id="UP000297452"/>
    </source>
</evidence>
<protein>
    <submittedName>
        <fullName evidence="3">Uncharacterized protein</fullName>
    </submittedName>
</protein>
<dbReference type="InterPro" id="IPR036396">
    <property type="entry name" value="Cyt_P450_sf"/>
</dbReference>
<dbReference type="SUPFAM" id="SSF48264">
    <property type="entry name" value="Cytochrome P450"/>
    <property type="match status" value="1"/>
</dbReference>